<evidence type="ECO:0000256" key="6">
    <source>
        <dbReference type="ARBA" id="ARBA00022989"/>
    </source>
</evidence>
<feature type="transmembrane region" description="Helical" evidence="8">
    <location>
        <begin position="79"/>
        <end position="96"/>
    </location>
</feature>
<dbReference type="Pfam" id="PF13231">
    <property type="entry name" value="PMT_2"/>
    <property type="match status" value="1"/>
</dbReference>
<evidence type="ECO:0000256" key="7">
    <source>
        <dbReference type="ARBA" id="ARBA00023136"/>
    </source>
</evidence>
<dbReference type="PANTHER" id="PTHR33908">
    <property type="entry name" value="MANNOSYLTRANSFERASE YKCB-RELATED"/>
    <property type="match status" value="1"/>
</dbReference>
<gene>
    <name evidence="10" type="ORF">ACFQ1M_02465</name>
</gene>
<evidence type="ECO:0000256" key="3">
    <source>
        <dbReference type="ARBA" id="ARBA00022676"/>
    </source>
</evidence>
<feature type="transmembrane region" description="Helical" evidence="8">
    <location>
        <begin position="269"/>
        <end position="285"/>
    </location>
</feature>
<dbReference type="EMBL" id="JBHTJH010000003">
    <property type="protein sequence ID" value="MFD0861059.1"/>
    <property type="molecule type" value="Genomic_DNA"/>
</dbReference>
<proteinExistence type="predicted"/>
<feature type="transmembrane region" description="Helical" evidence="8">
    <location>
        <begin position="319"/>
        <end position="337"/>
    </location>
</feature>
<dbReference type="PANTHER" id="PTHR33908:SF11">
    <property type="entry name" value="MEMBRANE PROTEIN"/>
    <property type="match status" value="1"/>
</dbReference>
<feature type="domain" description="Glycosyltransferase RgtA/B/C/D-like" evidence="9">
    <location>
        <begin position="55"/>
        <end position="208"/>
    </location>
</feature>
<keyword evidence="2" id="KW-1003">Cell membrane</keyword>
<dbReference type="Proteomes" id="UP001596978">
    <property type="component" value="Unassembled WGS sequence"/>
</dbReference>
<evidence type="ECO:0000256" key="2">
    <source>
        <dbReference type="ARBA" id="ARBA00022475"/>
    </source>
</evidence>
<comment type="subcellular location">
    <subcellularLocation>
        <location evidence="1">Cell membrane</location>
        <topology evidence="1">Multi-pass membrane protein</topology>
    </subcellularLocation>
</comment>
<keyword evidence="3 10" id="KW-0328">Glycosyltransferase</keyword>
<evidence type="ECO:0000259" key="9">
    <source>
        <dbReference type="Pfam" id="PF13231"/>
    </source>
</evidence>
<keyword evidence="6 8" id="KW-1133">Transmembrane helix</keyword>
<keyword evidence="11" id="KW-1185">Reference proteome</keyword>
<dbReference type="RefSeq" id="WP_386403363.1">
    <property type="nucleotide sequence ID" value="NZ_JBHTJH010000003.1"/>
</dbReference>
<evidence type="ECO:0000313" key="10">
    <source>
        <dbReference type="EMBL" id="MFD0861059.1"/>
    </source>
</evidence>
<evidence type="ECO:0000256" key="1">
    <source>
        <dbReference type="ARBA" id="ARBA00004651"/>
    </source>
</evidence>
<dbReference type="InterPro" id="IPR038731">
    <property type="entry name" value="RgtA/B/C-like"/>
</dbReference>
<feature type="transmembrane region" description="Helical" evidence="8">
    <location>
        <begin position="150"/>
        <end position="179"/>
    </location>
</feature>
<comment type="caution">
    <text evidence="10">The sequence shown here is derived from an EMBL/GenBank/DDBJ whole genome shotgun (WGS) entry which is preliminary data.</text>
</comment>
<protein>
    <submittedName>
        <fullName evidence="10">ArnT family glycosyltransferase</fullName>
        <ecNumber evidence="10">2.4.-.-</ecNumber>
    </submittedName>
</protein>
<evidence type="ECO:0000256" key="5">
    <source>
        <dbReference type="ARBA" id="ARBA00022692"/>
    </source>
</evidence>
<feature type="transmembrane region" description="Helical" evidence="8">
    <location>
        <begin position="105"/>
        <end position="124"/>
    </location>
</feature>
<evidence type="ECO:0000313" key="11">
    <source>
        <dbReference type="Proteomes" id="UP001596978"/>
    </source>
</evidence>
<dbReference type="GO" id="GO:0016757">
    <property type="term" value="F:glycosyltransferase activity"/>
    <property type="evidence" value="ECO:0007669"/>
    <property type="project" value="UniProtKB-KW"/>
</dbReference>
<keyword evidence="7 8" id="KW-0472">Membrane</keyword>
<dbReference type="EC" id="2.4.-.-" evidence="10"/>
<name>A0ABW3CTG9_9FLAO</name>
<evidence type="ECO:0000256" key="4">
    <source>
        <dbReference type="ARBA" id="ARBA00022679"/>
    </source>
</evidence>
<sequence>MKWLSKFKENPKKTLLIFLGAMLIINLLQGLFTDLIFDEAYYWYFAQNLDWGYFDHPPMMALFIKISGLIFGGELGVRFFAPFLFAGSIYLTWLLIDSPKRDENILLFCAIAVALPLFNVYGFFMLPDTPLIFFGALFLYAYKRFLSSNAWVWVLLLGFSMAALMYSKYHAILLILGILISHPKLLLKFRFWVAILFSLLLFLPHLMWLYETEFYTLEYHIIERAKTNFKAGRVFEYIGGQLGARGFIFFFVFLALFKFKSRDRFQKGCKYVVFTALIFFLFSSFKRNTQPQWTIEVIVPLMVISFYYLIENVRFQKWFFRLALVNLAVILFARIALVKEGLLPINYEAHGNKTWVADLYEQSGGLPVVFENSYRDASMYAFYAGVDTYSANNIFYRKSQYDLDSTEMKMQGKKVVYVHKGSRPYDMKTFSAYKQRTLKGKIIDEFHSYRKLRCVIPLEVLSPNTADRIPLEIFNPYNEAIDLREEIIFHGFYLFENNKIAAGFTFIPEEMKNGESIIIGPNETLRLHFSLKTPSELKRIEMANELKKKEEDRRPASEIDEKYEKIKFFRVALSEYGIPPGFQGRRIAIDEQ</sequence>
<feature type="transmembrane region" description="Helical" evidence="8">
    <location>
        <begin position="237"/>
        <end position="257"/>
    </location>
</feature>
<keyword evidence="5 8" id="KW-0812">Transmembrane</keyword>
<feature type="transmembrane region" description="Helical" evidence="8">
    <location>
        <begin position="291"/>
        <end position="310"/>
    </location>
</feature>
<organism evidence="10 11">
    <name type="scientific">Sungkyunkwania multivorans</name>
    <dbReference type="NCBI Taxonomy" id="1173618"/>
    <lineage>
        <taxon>Bacteria</taxon>
        <taxon>Pseudomonadati</taxon>
        <taxon>Bacteroidota</taxon>
        <taxon>Flavobacteriia</taxon>
        <taxon>Flavobacteriales</taxon>
        <taxon>Flavobacteriaceae</taxon>
        <taxon>Sungkyunkwania</taxon>
    </lineage>
</organism>
<reference evidence="11" key="1">
    <citation type="journal article" date="2019" name="Int. J. Syst. Evol. Microbiol.">
        <title>The Global Catalogue of Microorganisms (GCM) 10K type strain sequencing project: providing services to taxonomists for standard genome sequencing and annotation.</title>
        <authorList>
            <consortium name="The Broad Institute Genomics Platform"/>
            <consortium name="The Broad Institute Genome Sequencing Center for Infectious Disease"/>
            <person name="Wu L."/>
            <person name="Ma J."/>
        </authorList>
    </citation>
    <scope>NUCLEOTIDE SEQUENCE [LARGE SCALE GENOMIC DNA]</scope>
    <source>
        <strain evidence="11">CCUG 62952</strain>
    </source>
</reference>
<accession>A0ABW3CTG9</accession>
<evidence type="ECO:0000256" key="8">
    <source>
        <dbReference type="SAM" id="Phobius"/>
    </source>
</evidence>
<feature type="transmembrane region" description="Helical" evidence="8">
    <location>
        <begin position="191"/>
        <end position="210"/>
    </location>
</feature>
<dbReference type="InterPro" id="IPR050297">
    <property type="entry name" value="LipidA_mod_glycosyltrf_83"/>
</dbReference>
<keyword evidence="4 10" id="KW-0808">Transferase</keyword>